<evidence type="ECO:0000259" key="1">
    <source>
        <dbReference type="Pfam" id="PF09346"/>
    </source>
</evidence>
<feature type="domain" description="Knr4/Smi1-like" evidence="1">
    <location>
        <begin position="35"/>
        <end position="164"/>
    </location>
</feature>
<proteinExistence type="predicted"/>
<dbReference type="AlphaFoldDB" id="A0A934SIG8"/>
<dbReference type="RefSeq" id="WP_200689693.1">
    <property type="nucleotide sequence ID" value="NZ_JAEPRQ010000018.1"/>
</dbReference>
<evidence type="ECO:0000313" key="2">
    <source>
        <dbReference type="EMBL" id="MBK4218243.1"/>
    </source>
</evidence>
<dbReference type="EMBL" id="JAEPRQ010000018">
    <property type="protein sequence ID" value="MBK4218243.1"/>
    <property type="molecule type" value="Genomic_DNA"/>
</dbReference>
<accession>A0A934SIG8</accession>
<dbReference type="Gene3D" id="3.40.1580.10">
    <property type="entry name" value="SMI1/KNR4-like"/>
    <property type="match status" value="1"/>
</dbReference>
<gene>
    <name evidence="2" type="ORF">JJJ17_20135</name>
</gene>
<keyword evidence="3" id="KW-1185">Reference proteome</keyword>
<dbReference type="SUPFAM" id="SSF160631">
    <property type="entry name" value="SMI1/KNR4-like"/>
    <property type="match status" value="1"/>
</dbReference>
<dbReference type="Pfam" id="PF09346">
    <property type="entry name" value="SMI1_KNR4"/>
    <property type="match status" value="1"/>
</dbReference>
<dbReference type="Proteomes" id="UP000640485">
    <property type="component" value="Unassembled WGS sequence"/>
</dbReference>
<reference evidence="2" key="1">
    <citation type="submission" date="2021-01" db="EMBL/GenBank/DDBJ databases">
        <title>Paracoccus amoyensis sp. nov., isolated from the surface seawater along the coast of Xiamen Island, China.</title>
        <authorList>
            <person name="Lyu L."/>
        </authorList>
    </citation>
    <scope>NUCLEOTIDE SEQUENCE</scope>
    <source>
        <strain evidence="2">MJ17</strain>
    </source>
</reference>
<comment type="caution">
    <text evidence="2">The sequence shown here is derived from an EMBL/GenBank/DDBJ whole genome shotgun (WGS) entry which is preliminary data.</text>
</comment>
<organism evidence="2 3">
    <name type="scientific">Paracoccus caeni</name>
    <dbReference type="NCBI Taxonomy" id="657651"/>
    <lineage>
        <taxon>Bacteria</taxon>
        <taxon>Pseudomonadati</taxon>
        <taxon>Pseudomonadota</taxon>
        <taxon>Alphaproteobacteria</taxon>
        <taxon>Rhodobacterales</taxon>
        <taxon>Paracoccaceae</taxon>
        <taxon>Paracoccus</taxon>
    </lineage>
</organism>
<dbReference type="InterPro" id="IPR018958">
    <property type="entry name" value="Knr4/Smi1-like_dom"/>
</dbReference>
<sequence>MMTGIKWNPAWQLDPPAQIDINPDGTVTFEGPVGNVLLPKEYLDFLLISDGAALRDRGSWFLARFQNGLLVGEIEWLGGIDTVMGTTWNLYVYPDPEKNKVPDGFINVGFAPGQEDMDILLNVNRSSSDFGKVYAWINADDPWMIGDNTRGLGFVANSFNEFMNNLTDRKNL</sequence>
<name>A0A934SIG8_9RHOB</name>
<evidence type="ECO:0000313" key="3">
    <source>
        <dbReference type="Proteomes" id="UP000640485"/>
    </source>
</evidence>
<protein>
    <submittedName>
        <fullName evidence="2">SMI1/KNR4 family protein</fullName>
    </submittedName>
</protein>
<dbReference type="InterPro" id="IPR037883">
    <property type="entry name" value="Knr4/Smi1-like_sf"/>
</dbReference>